<gene>
    <name evidence="1" type="ORF">BCR33DRAFT_729311</name>
</gene>
<accession>A0A1Y2AG68</accession>
<comment type="caution">
    <text evidence="1">The sequence shown here is derived from an EMBL/GenBank/DDBJ whole genome shotgun (WGS) entry which is preliminary data.</text>
</comment>
<dbReference type="Proteomes" id="UP000193642">
    <property type="component" value="Unassembled WGS sequence"/>
</dbReference>
<protein>
    <submittedName>
        <fullName evidence="1">Uncharacterized protein</fullName>
    </submittedName>
</protein>
<organism evidence="1 2">
    <name type="scientific">Rhizoclosmatium globosum</name>
    <dbReference type="NCBI Taxonomy" id="329046"/>
    <lineage>
        <taxon>Eukaryota</taxon>
        <taxon>Fungi</taxon>
        <taxon>Fungi incertae sedis</taxon>
        <taxon>Chytridiomycota</taxon>
        <taxon>Chytridiomycota incertae sedis</taxon>
        <taxon>Chytridiomycetes</taxon>
        <taxon>Chytridiales</taxon>
        <taxon>Chytriomycetaceae</taxon>
        <taxon>Rhizoclosmatium</taxon>
    </lineage>
</organism>
<reference evidence="1 2" key="1">
    <citation type="submission" date="2016-07" db="EMBL/GenBank/DDBJ databases">
        <title>Pervasive Adenine N6-methylation of Active Genes in Fungi.</title>
        <authorList>
            <consortium name="DOE Joint Genome Institute"/>
            <person name="Mondo S.J."/>
            <person name="Dannebaum R.O."/>
            <person name="Kuo R.C."/>
            <person name="Labutti K."/>
            <person name="Haridas S."/>
            <person name="Kuo A."/>
            <person name="Salamov A."/>
            <person name="Ahrendt S.R."/>
            <person name="Lipzen A."/>
            <person name="Sullivan W."/>
            <person name="Andreopoulos W.B."/>
            <person name="Clum A."/>
            <person name="Lindquist E."/>
            <person name="Daum C."/>
            <person name="Ramamoorthy G.K."/>
            <person name="Gryganskyi A."/>
            <person name="Culley D."/>
            <person name="Magnuson J.K."/>
            <person name="James T.Y."/>
            <person name="O'Malley M.A."/>
            <person name="Stajich J.E."/>
            <person name="Spatafora J.W."/>
            <person name="Visel A."/>
            <person name="Grigoriev I.V."/>
        </authorList>
    </citation>
    <scope>NUCLEOTIDE SEQUENCE [LARGE SCALE GENOMIC DNA]</scope>
    <source>
        <strain evidence="1 2">JEL800</strain>
    </source>
</reference>
<evidence type="ECO:0000313" key="2">
    <source>
        <dbReference type="Proteomes" id="UP000193642"/>
    </source>
</evidence>
<keyword evidence="2" id="KW-1185">Reference proteome</keyword>
<dbReference type="EMBL" id="MCGO01000200">
    <property type="protein sequence ID" value="ORY21569.1"/>
    <property type="molecule type" value="Genomic_DNA"/>
</dbReference>
<evidence type="ECO:0000313" key="1">
    <source>
        <dbReference type="EMBL" id="ORY21569.1"/>
    </source>
</evidence>
<sequence>MARTVNKVNHNYNKIVRARKKAFKLSTKTDSSTAVRSVNRRIKARNSGEDELEYDGNVIIRKAKIGKGNSIIAPTEISKKKLRKLNHSQKVERARLIKAGVLDVEMGEGDDDEDDVAPKSKRRSAKKAQLVLEWNSKDIALESVLPGPIPVGNGTTLGKPGVLF</sequence>
<name>A0A1Y2AG68_9FUNG</name>
<dbReference type="AlphaFoldDB" id="A0A1Y2AG68"/>
<proteinExistence type="predicted"/>
<dbReference type="OrthoDB" id="2116791at2759"/>